<dbReference type="NCBIfam" id="NF033679">
    <property type="entry name" value="DNRLRE_dom"/>
    <property type="match status" value="1"/>
</dbReference>
<dbReference type="PATRIC" id="fig|1030009.3.peg.2857"/>
<feature type="signal peptide" evidence="1">
    <location>
        <begin position="1"/>
        <end position="25"/>
    </location>
</feature>
<protein>
    <submittedName>
        <fullName evidence="3">Putative wall associated protein</fullName>
    </submittedName>
</protein>
<dbReference type="InterPro" id="IPR045351">
    <property type="entry name" value="DUF6531"/>
</dbReference>
<accession>A0A0E0V0J6</accession>
<dbReference type="HOGENOM" id="CLU_334278_0_0_9"/>
<dbReference type="RefSeq" id="WP_012582303.1">
    <property type="nucleotide sequence ID" value="NC_017537.1"/>
</dbReference>
<sequence>MKKGIKILLVALLLFPLLPWQFVQGAVNVESEFGNYYGKQLSTQDKVTVADLNEDAQEQLKDKSTPEDTTLDDDLSDKNADAVRLFEEETPNVTDTLAEDASAAGMTEAISERTENTKTFVNENTGEGETYYFTEPVHFKDDAGKWTDFDTTLVKDGEKNWTASETAKEITTPKVVTEEAMPTLSLDGANVAVRPSGEADLAQVVAKDNRIMYASEEDKTEPFTLQADSFGMELGQYVKTGEDTEQQVTFDLTVPSDVTLKDDAKRAATLIYRGEALIGAIPSPVLEDETGSVMDTLTAKTVKTETGYQLQVAKFNTTNLKGNLAKVAVSFVSTKITNGIQATSLRQYRDDVAYSFQPYMYIGYDDGNNSGTLGAAHFITYGVVKVPDSEIKKIGTNREIESAELSLFRSGTEGFWGDRAKDSKGSVVKRLFEVHGITKDVGNIADLTYGKFKNLGFPYGPPANVDGKETYIGRIDDANRRVSFDITNVAKDWVNGGKNNGVIVKTAKVNGFELPYSQADVFAAPKSGVTSESPYVVFKHRERPPIDADMPLKDTKLYLRPFVSANNDGKLDFTALGMDGVGRPDAKINYKIIDTSDKNKVAFSGTDPSIGRDYLFPNYPRLSSETQEYRELMSNWQTNTLLLKGALKENHLYQVEAEIKDGNESVSKKYDTFQIYKVTGLDSLPRLLKFYGIANKRSQFMLDNNMKDELLVQGNVVFIRNPQKNAGKAYQSGNYDTADKMRLDALAIGRGKHCTFGYEPINFDSGNLLYNMEDAKWFDFDEEQTITRTYNSMAQGKDSPIGRNWTFNLADQLGFLEDGTVMLTRSDGGSVFFEKQPDGTFEIEEDEPLALTKK</sequence>
<gene>
    <name evidence="3" type="ordered locus">LMM7_2868</name>
</gene>
<organism evidence="3 4">
    <name type="scientific">Listeria monocytogenes serotype 4a (strain M7)</name>
    <dbReference type="NCBI Taxonomy" id="1030009"/>
    <lineage>
        <taxon>Bacteria</taxon>
        <taxon>Bacillati</taxon>
        <taxon>Bacillota</taxon>
        <taxon>Bacilli</taxon>
        <taxon>Bacillales</taxon>
        <taxon>Listeriaceae</taxon>
        <taxon>Listeria</taxon>
    </lineage>
</organism>
<proteinExistence type="predicted"/>
<name>A0A0E0V0J6_LISMM</name>
<reference evidence="3 4" key="1">
    <citation type="journal article" date="2011" name="J. Bacteriol.">
        <title>Genome sequence of the nonpathogenic Listeria monocytogenes serovar 4a strain M7.</title>
        <authorList>
            <person name="Chen J."/>
            <person name="Xia Y."/>
            <person name="Cheng C."/>
            <person name="Fang C."/>
            <person name="Shan Y."/>
            <person name="Jin G."/>
            <person name="Fang W."/>
        </authorList>
    </citation>
    <scope>NUCLEOTIDE SEQUENCE [LARGE SCALE GENOMIC DNA]</scope>
    <source>
        <strain evidence="3 4">M7</strain>
    </source>
</reference>
<dbReference type="KEGG" id="lmq:LMM7_2868"/>
<feature type="domain" description="DUF6531" evidence="2">
    <location>
        <begin position="759"/>
        <end position="833"/>
    </location>
</feature>
<feature type="chain" id="PRO_5002374681" evidence="1">
    <location>
        <begin position="26"/>
        <end position="854"/>
    </location>
</feature>
<evidence type="ECO:0000256" key="1">
    <source>
        <dbReference type="SAM" id="SignalP"/>
    </source>
</evidence>
<evidence type="ECO:0000259" key="2">
    <source>
        <dbReference type="Pfam" id="PF20148"/>
    </source>
</evidence>
<dbReference type="AlphaFoldDB" id="A0A0E0V0J6"/>
<evidence type="ECO:0000313" key="3">
    <source>
        <dbReference type="EMBL" id="AEH93873.1"/>
    </source>
</evidence>
<dbReference type="EMBL" id="CP002816">
    <property type="protein sequence ID" value="AEH93873.1"/>
    <property type="molecule type" value="Genomic_DNA"/>
</dbReference>
<dbReference type="Pfam" id="PF20148">
    <property type="entry name" value="DUF6531"/>
    <property type="match status" value="1"/>
</dbReference>
<dbReference type="Proteomes" id="UP000000486">
    <property type="component" value="Chromosome"/>
</dbReference>
<keyword evidence="1" id="KW-0732">Signal</keyword>
<evidence type="ECO:0000313" key="4">
    <source>
        <dbReference type="Proteomes" id="UP000000486"/>
    </source>
</evidence>